<comment type="caution">
    <text evidence="2">The sequence shown here is derived from an EMBL/GenBank/DDBJ whole genome shotgun (WGS) entry which is preliminary data.</text>
</comment>
<name>A0A6A3GFX1_9STRA</name>
<evidence type="ECO:0000313" key="5">
    <source>
        <dbReference type="Proteomes" id="UP000460718"/>
    </source>
</evidence>
<dbReference type="Proteomes" id="UP000476176">
    <property type="component" value="Unassembled WGS sequence"/>
</dbReference>
<sequence length="73" mass="7835">MRTFPATRRVSLGWCLRRAIAAALLLGTPPQLGETGAKFGTCQICACSEATLEDDGQQPKAYVLQTFYAVTGI</sequence>
<feature type="signal peptide" evidence="1">
    <location>
        <begin position="1"/>
        <end position="21"/>
    </location>
</feature>
<dbReference type="Proteomes" id="UP000488956">
    <property type="component" value="Unassembled WGS sequence"/>
</dbReference>
<evidence type="ECO:0000313" key="2">
    <source>
        <dbReference type="EMBL" id="KAE8955721.1"/>
    </source>
</evidence>
<evidence type="ECO:0008006" key="8">
    <source>
        <dbReference type="Google" id="ProtNLM"/>
    </source>
</evidence>
<keyword evidence="1" id="KW-0732">Signal</keyword>
<reference evidence="5 6" key="1">
    <citation type="submission" date="2018-09" db="EMBL/GenBank/DDBJ databases">
        <title>Genomic investigation of the strawberry pathogen Phytophthora fragariae indicates pathogenicity is determined by transcriptional variation in three key races.</title>
        <authorList>
            <person name="Adams T.M."/>
            <person name="Armitage A.D."/>
            <person name="Sobczyk M.K."/>
            <person name="Bates H.J."/>
            <person name="Dunwell J.M."/>
            <person name="Nellist C.F."/>
            <person name="Harrison R.J."/>
        </authorList>
    </citation>
    <scope>NUCLEOTIDE SEQUENCE [LARGE SCALE GENOMIC DNA]</scope>
    <source>
        <strain evidence="4 6">BC-23</strain>
        <strain evidence="3 7">ONT-3</strain>
        <strain evidence="2 5">SCRP245</strain>
    </source>
</reference>
<evidence type="ECO:0000313" key="4">
    <source>
        <dbReference type="EMBL" id="KAE9158518.1"/>
    </source>
</evidence>
<dbReference type="AlphaFoldDB" id="A0A6A3GFX1"/>
<organism evidence="2 5">
    <name type="scientific">Phytophthora fragariae</name>
    <dbReference type="NCBI Taxonomy" id="53985"/>
    <lineage>
        <taxon>Eukaryota</taxon>
        <taxon>Sar</taxon>
        <taxon>Stramenopiles</taxon>
        <taxon>Oomycota</taxon>
        <taxon>Peronosporomycetes</taxon>
        <taxon>Peronosporales</taxon>
        <taxon>Peronosporaceae</taxon>
        <taxon>Phytophthora</taxon>
    </lineage>
</organism>
<evidence type="ECO:0000313" key="7">
    <source>
        <dbReference type="Proteomes" id="UP000488956"/>
    </source>
</evidence>
<dbReference type="Proteomes" id="UP000460718">
    <property type="component" value="Unassembled WGS sequence"/>
</dbReference>
<feature type="chain" id="PRO_5036163934" description="Secreted protein" evidence="1">
    <location>
        <begin position="22"/>
        <end position="73"/>
    </location>
</feature>
<feature type="non-terminal residue" evidence="2">
    <location>
        <position position="73"/>
    </location>
</feature>
<evidence type="ECO:0000313" key="3">
    <source>
        <dbReference type="EMBL" id="KAE9060862.1"/>
    </source>
</evidence>
<accession>A0A6A3GFX1</accession>
<protein>
    <recommendedName>
        <fullName evidence="8">Secreted protein</fullName>
    </recommendedName>
</protein>
<evidence type="ECO:0000256" key="1">
    <source>
        <dbReference type="SAM" id="SignalP"/>
    </source>
</evidence>
<evidence type="ECO:0000313" key="6">
    <source>
        <dbReference type="Proteomes" id="UP000476176"/>
    </source>
</evidence>
<dbReference type="EMBL" id="QXFX01005397">
    <property type="protein sequence ID" value="KAE9060862.1"/>
    <property type="molecule type" value="Genomic_DNA"/>
</dbReference>
<gene>
    <name evidence="4" type="ORF">PF004_g31850</name>
    <name evidence="3" type="ORF">PF010_g30046</name>
    <name evidence="2" type="ORF">PF011_g31710</name>
</gene>
<dbReference type="EMBL" id="QXFW01008222">
    <property type="protein sequence ID" value="KAE8955721.1"/>
    <property type="molecule type" value="Genomic_DNA"/>
</dbReference>
<proteinExistence type="predicted"/>
<dbReference type="EMBL" id="QXGC01008672">
    <property type="protein sequence ID" value="KAE9158518.1"/>
    <property type="molecule type" value="Genomic_DNA"/>
</dbReference>